<dbReference type="AlphaFoldDB" id="A0A182PW91"/>
<accession>A0A182PW91</accession>
<feature type="compositionally biased region" description="Polar residues" evidence="1">
    <location>
        <begin position="9"/>
        <end position="18"/>
    </location>
</feature>
<proteinExistence type="predicted"/>
<keyword evidence="3" id="KW-1185">Reference proteome</keyword>
<feature type="region of interest" description="Disordered" evidence="1">
    <location>
        <begin position="1"/>
        <end position="34"/>
    </location>
</feature>
<name>A0A182PW91_9DIPT</name>
<evidence type="ECO:0000256" key="1">
    <source>
        <dbReference type="SAM" id="MobiDB-lite"/>
    </source>
</evidence>
<reference evidence="3" key="1">
    <citation type="submission" date="2013-03" db="EMBL/GenBank/DDBJ databases">
        <title>The Genome Sequence of Anopheles epiroticus epiroticus2.</title>
        <authorList>
            <consortium name="The Broad Institute Genomics Platform"/>
            <person name="Neafsey D.E."/>
            <person name="Howell P."/>
            <person name="Walker B."/>
            <person name="Young S.K."/>
            <person name="Zeng Q."/>
            <person name="Gargeya S."/>
            <person name="Fitzgerald M."/>
            <person name="Haas B."/>
            <person name="Abouelleil A."/>
            <person name="Allen A.W."/>
            <person name="Alvarado L."/>
            <person name="Arachchi H.M."/>
            <person name="Berlin A.M."/>
            <person name="Chapman S.B."/>
            <person name="Gainer-Dewar J."/>
            <person name="Goldberg J."/>
            <person name="Griggs A."/>
            <person name="Gujja S."/>
            <person name="Hansen M."/>
            <person name="Howarth C."/>
            <person name="Imamovic A."/>
            <person name="Ireland A."/>
            <person name="Larimer J."/>
            <person name="McCowan C."/>
            <person name="Murphy C."/>
            <person name="Pearson M."/>
            <person name="Poon T.W."/>
            <person name="Priest M."/>
            <person name="Roberts A."/>
            <person name="Saif S."/>
            <person name="Shea T."/>
            <person name="Sisk P."/>
            <person name="Sykes S."/>
            <person name="Wortman J."/>
            <person name="Nusbaum C."/>
            <person name="Birren B."/>
        </authorList>
    </citation>
    <scope>NUCLEOTIDE SEQUENCE [LARGE SCALE GENOMIC DNA]</scope>
    <source>
        <strain evidence="3">Epiroticus2</strain>
    </source>
</reference>
<evidence type="ECO:0000313" key="2">
    <source>
        <dbReference type="EnsemblMetazoa" id="AEPI011228-PA"/>
    </source>
</evidence>
<dbReference type="VEuPathDB" id="VectorBase:AEPI011228"/>
<sequence>VQAFDRTDLQQSNSVFSTPINQPNNPNPSNHEGRHCCRCSRPRRRLGGWSSSVGLAVRWSACCCPGRFVATGSHPRRLPSVRPACRHPGRSARSPAGRPACPCCLGRSPCRSRPRSHLRHCYPWCRPCGSSAGTCCVAAAAQPGPSSGNHLSRGRREPHLQHRSEIIIPHCAPRAVQYR</sequence>
<dbReference type="Proteomes" id="UP000075885">
    <property type="component" value="Unassembled WGS sequence"/>
</dbReference>
<dbReference type="EnsemblMetazoa" id="AEPI011228-RA">
    <property type="protein sequence ID" value="AEPI011228-PA"/>
    <property type="gene ID" value="AEPI011228"/>
</dbReference>
<evidence type="ECO:0000313" key="3">
    <source>
        <dbReference type="Proteomes" id="UP000075885"/>
    </source>
</evidence>
<organism evidence="2 3">
    <name type="scientific">Anopheles epiroticus</name>
    <dbReference type="NCBI Taxonomy" id="199890"/>
    <lineage>
        <taxon>Eukaryota</taxon>
        <taxon>Metazoa</taxon>
        <taxon>Ecdysozoa</taxon>
        <taxon>Arthropoda</taxon>
        <taxon>Hexapoda</taxon>
        <taxon>Insecta</taxon>
        <taxon>Pterygota</taxon>
        <taxon>Neoptera</taxon>
        <taxon>Endopterygota</taxon>
        <taxon>Diptera</taxon>
        <taxon>Nematocera</taxon>
        <taxon>Culicoidea</taxon>
        <taxon>Culicidae</taxon>
        <taxon>Anophelinae</taxon>
        <taxon>Anopheles</taxon>
    </lineage>
</organism>
<reference evidence="2" key="2">
    <citation type="submission" date="2020-05" db="UniProtKB">
        <authorList>
            <consortium name="EnsemblMetazoa"/>
        </authorList>
    </citation>
    <scope>IDENTIFICATION</scope>
    <source>
        <strain evidence="2">Epiroticus2</strain>
    </source>
</reference>
<protein>
    <submittedName>
        <fullName evidence="2">Uncharacterized protein</fullName>
    </submittedName>
</protein>
<feature type="compositionally biased region" description="Low complexity" evidence="1">
    <location>
        <begin position="19"/>
        <end position="30"/>
    </location>
</feature>